<gene>
    <name evidence="1" type="ORF">VNO78_23370</name>
</gene>
<proteinExistence type="predicted"/>
<keyword evidence="2" id="KW-1185">Reference proteome</keyword>
<accession>A0AAN9S3W3</accession>
<organism evidence="1 2">
    <name type="scientific">Psophocarpus tetragonolobus</name>
    <name type="common">Winged bean</name>
    <name type="synonym">Dolichos tetragonolobus</name>
    <dbReference type="NCBI Taxonomy" id="3891"/>
    <lineage>
        <taxon>Eukaryota</taxon>
        <taxon>Viridiplantae</taxon>
        <taxon>Streptophyta</taxon>
        <taxon>Embryophyta</taxon>
        <taxon>Tracheophyta</taxon>
        <taxon>Spermatophyta</taxon>
        <taxon>Magnoliopsida</taxon>
        <taxon>eudicotyledons</taxon>
        <taxon>Gunneridae</taxon>
        <taxon>Pentapetalae</taxon>
        <taxon>rosids</taxon>
        <taxon>fabids</taxon>
        <taxon>Fabales</taxon>
        <taxon>Fabaceae</taxon>
        <taxon>Papilionoideae</taxon>
        <taxon>50 kb inversion clade</taxon>
        <taxon>NPAAA clade</taxon>
        <taxon>indigoferoid/millettioid clade</taxon>
        <taxon>Phaseoleae</taxon>
        <taxon>Psophocarpus</taxon>
    </lineage>
</organism>
<evidence type="ECO:0000313" key="2">
    <source>
        <dbReference type="Proteomes" id="UP001386955"/>
    </source>
</evidence>
<name>A0AAN9S3W3_PSOTE</name>
<protein>
    <submittedName>
        <fullName evidence="1">Uncharacterized protein</fullName>
    </submittedName>
</protein>
<dbReference type="Proteomes" id="UP001386955">
    <property type="component" value="Unassembled WGS sequence"/>
</dbReference>
<dbReference type="AlphaFoldDB" id="A0AAN9S3W3"/>
<dbReference type="EMBL" id="JAYMYS010000006">
    <property type="protein sequence ID" value="KAK7388551.1"/>
    <property type="molecule type" value="Genomic_DNA"/>
</dbReference>
<sequence length="81" mass="9081">MDSSIGEAFNKDSKYSLQLMSGISQKPFTTRRRQNRIASSSVRDSVATYDSTTPLLHCTASAFCLHSSHYFLNSHIHKISN</sequence>
<reference evidence="1 2" key="1">
    <citation type="submission" date="2024-01" db="EMBL/GenBank/DDBJ databases">
        <title>The genomes of 5 underutilized Papilionoideae crops provide insights into root nodulation and disease resistanc.</title>
        <authorList>
            <person name="Jiang F."/>
        </authorList>
    </citation>
    <scope>NUCLEOTIDE SEQUENCE [LARGE SCALE GENOMIC DNA]</scope>
    <source>
        <strain evidence="1">DUOXIRENSHENG_FW03</strain>
        <tissue evidence="1">Leaves</tissue>
    </source>
</reference>
<evidence type="ECO:0000313" key="1">
    <source>
        <dbReference type="EMBL" id="KAK7388551.1"/>
    </source>
</evidence>
<comment type="caution">
    <text evidence="1">The sequence shown here is derived from an EMBL/GenBank/DDBJ whole genome shotgun (WGS) entry which is preliminary data.</text>
</comment>